<proteinExistence type="predicted"/>
<reference evidence="1 2" key="1">
    <citation type="submission" date="2024-04" db="EMBL/GenBank/DDBJ databases">
        <title>Draft genome sequence of Thalassolituus maritimus NBRC 116585.</title>
        <authorList>
            <person name="Miyakawa T."/>
            <person name="Kusuya Y."/>
            <person name="Miura T."/>
        </authorList>
    </citation>
    <scope>NUCLEOTIDE SEQUENCE [LARGE SCALE GENOMIC DNA]</scope>
    <source>
        <strain evidence="1 2">5NW40-0001</strain>
    </source>
</reference>
<dbReference type="Proteomes" id="UP001481413">
    <property type="component" value="Unassembled WGS sequence"/>
</dbReference>
<keyword evidence="2" id="KW-1185">Reference proteome</keyword>
<evidence type="ECO:0000313" key="2">
    <source>
        <dbReference type="Proteomes" id="UP001481413"/>
    </source>
</evidence>
<accession>A0ABP9ZX72</accession>
<gene>
    <name evidence="1" type="ORF">NBRC116585_08570</name>
</gene>
<dbReference type="EMBL" id="BAABWH010000002">
    <property type="protein sequence ID" value="GAA6144740.1"/>
    <property type="molecule type" value="Genomic_DNA"/>
</dbReference>
<comment type="caution">
    <text evidence="1">The sequence shown here is derived from an EMBL/GenBank/DDBJ whole genome shotgun (WGS) entry which is preliminary data.</text>
</comment>
<organism evidence="1 2">
    <name type="scientific">Thalassolituus maritimus</name>
    <dbReference type="NCBI Taxonomy" id="484498"/>
    <lineage>
        <taxon>Bacteria</taxon>
        <taxon>Pseudomonadati</taxon>
        <taxon>Pseudomonadota</taxon>
        <taxon>Gammaproteobacteria</taxon>
        <taxon>Oceanospirillales</taxon>
        <taxon>Oceanospirillaceae</taxon>
        <taxon>Thalassolituus</taxon>
    </lineage>
</organism>
<name>A0ABP9ZX72_9GAMM</name>
<sequence>MFHGLSRRTLNALIIGCLLIITYLNLSTTPDEDTPLEPLTLAPLPETGWHLWYSREGVPVYWQSNAEDSLRIAVQGDEDVSFKTRVNGQDWATALKARLMNSDSDFAAGIALQGPLSETELKQAASYLISTLQLTPPPKGMSECRQQHPVGALWWNREQGKSTVSDVDLPASALSTGDAQAAIQPAMQTQGLPGRDAWQAFRSGEAKRLRREWLSPAAIDIAADLAYHRWPENDLNHLYQTLATAQRDAPHAFALCQRAATNSVTRSSE</sequence>
<dbReference type="RefSeq" id="WP_353293681.1">
    <property type="nucleotide sequence ID" value="NZ_BAABWH010000002.1"/>
</dbReference>
<protein>
    <submittedName>
        <fullName evidence="1">Uncharacterized protein</fullName>
    </submittedName>
</protein>
<evidence type="ECO:0000313" key="1">
    <source>
        <dbReference type="EMBL" id="GAA6144740.1"/>
    </source>
</evidence>